<evidence type="ECO:0000313" key="5">
    <source>
        <dbReference type="Proteomes" id="UP000282084"/>
    </source>
</evidence>
<evidence type="ECO:0000256" key="2">
    <source>
        <dbReference type="SAM" id="Phobius"/>
    </source>
</evidence>
<feature type="transmembrane region" description="Helical" evidence="2">
    <location>
        <begin position="188"/>
        <end position="208"/>
    </location>
</feature>
<keyword evidence="2" id="KW-1133">Transmembrane helix</keyword>
<accession>A0A495W4B3</accession>
<gene>
    <name evidence="4" type="ORF">C8E97_5181</name>
</gene>
<keyword evidence="2" id="KW-0472">Membrane</keyword>
<evidence type="ECO:0000256" key="1">
    <source>
        <dbReference type="SAM" id="MobiDB-lite"/>
    </source>
</evidence>
<name>A0A495W4B3_9PSEU</name>
<keyword evidence="2" id="KW-0812">Transmembrane</keyword>
<sequence length="215" mass="21869">MQFARTVGATLGAAAVIVATGLITSLPASAHDKTVWAKCVDEKAVLHVDLKSYARQGNELTVSVDGKELDKRTFGADFAQRYDGGDATAPHSFKVVVKASDNDKYSFTSKEGELDVPVCAERVPTTEPSAPGTPSSEPSTPSSEPSTPSVEPSTPSSSPAPSSSAAVAPTTTTAPPAEGGLANTGASIAIPLVIGLVLLGGGVAVLVVQRRRAKA</sequence>
<dbReference type="AlphaFoldDB" id="A0A495W4B3"/>
<feature type="chain" id="PRO_5019807039" evidence="3">
    <location>
        <begin position="31"/>
        <end position="215"/>
    </location>
</feature>
<feature type="signal peptide" evidence="3">
    <location>
        <begin position="1"/>
        <end position="30"/>
    </location>
</feature>
<protein>
    <submittedName>
        <fullName evidence="4">LPXTG-motif cell wall-anchored protein</fullName>
    </submittedName>
</protein>
<dbReference type="OrthoDB" id="3700925at2"/>
<dbReference type="EMBL" id="RBXO01000001">
    <property type="protein sequence ID" value="RKT56482.1"/>
    <property type="molecule type" value="Genomic_DNA"/>
</dbReference>
<organism evidence="4 5">
    <name type="scientific">Saccharothrix australiensis</name>
    <dbReference type="NCBI Taxonomy" id="2072"/>
    <lineage>
        <taxon>Bacteria</taxon>
        <taxon>Bacillati</taxon>
        <taxon>Actinomycetota</taxon>
        <taxon>Actinomycetes</taxon>
        <taxon>Pseudonocardiales</taxon>
        <taxon>Pseudonocardiaceae</taxon>
        <taxon>Saccharothrix</taxon>
    </lineage>
</organism>
<dbReference type="NCBIfam" id="TIGR01167">
    <property type="entry name" value="LPXTG_anchor"/>
    <property type="match status" value="1"/>
</dbReference>
<dbReference type="Proteomes" id="UP000282084">
    <property type="component" value="Unassembled WGS sequence"/>
</dbReference>
<feature type="compositionally biased region" description="Low complexity" evidence="1">
    <location>
        <begin position="125"/>
        <end position="178"/>
    </location>
</feature>
<reference evidence="4 5" key="1">
    <citation type="submission" date="2018-10" db="EMBL/GenBank/DDBJ databases">
        <title>Sequencing the genomes of 1000 actinobacteria strains.</title>
        <authorList>
            <person name="Klenk H.-P."/>
        </authorList>
    </citation>
    <scope>NUCLEOTIDE SEQUENCE [LARGE SCALE GENOMIC DNA]</scope>
    <source>
        <strain evidence="4 5">DSM 43800</strain>
    </source>
</reference>
<proteinExistence type="predicted"/>
<feature type="region of interest" description="Disordered" evidence="1">
    <location>
        <begin position="123"/>
        <end position="178"/>
    </location>
</feature>
<keyword evidence="3" id="KW-0732">Signal</keyword>
<evidence type="ECO:0000313" key="4">
    <source>
        <dbReference type="EMBL" id="RKT56482.1"/>
    </source>
</evidence>
<evidence type="ECO:0000256" key="3">
    <source>
        <dbReference type="SAM" id="SignalP"/>
    </source>
</evidence>
<comment type="caution">
    <text evidence="4">The sequence shown here is derived from an EMBL/GenBank/DDBJ whole genome shotgun (WGS) entry which is preliminary data.</text>
</comment>
<dbReference type="RefSeq" id="WP_121008038.1">
    <property type="nucleotide sequence ID" value="NZ_RBXO01000001.1"/>
</dbReference>
<keyword evidence="5" id="KW-1185">Reference proteome</keyword>